<dbReference type="EMBL" id="JAWXYG010000009">
    <property type="protein sequence ID" value="KAK4263743.1"/>
    <property type="molecule type" value="Genomic_DNA"/>
</dbReference>
<keyword evidence="4" id="KW-1185">Reference proteome</keyword>
<feature type="compositionally biased region" description="Basic residues" evidence="2">
    <location>
        <begin position="301"/>
        <end position="312"/>
    </location>
</feature>
<proteinExistence type="inferred from homology"/>
<feature type="compositionally biased region" description="Low complexity" evidence="2">
    <location>
        <begin position="291"/>
        <end position="300"/>
    </location>
</feature>
<dbReference type="AlphaFoldDB" id="A0AAE1J840"/>
<evidence type="ECO:0000313" key="4">
    <source>
        <dbReference type="Proteomes" id="UP001293593"/>
    </source>
</evidence>
<dbReference type="PANTHER" id="PTHR12111:SF2">
    <property type="entry name" value="SPLICING FACTOR YJU2B-RELATED"/>
    <property type="match status" value="1"/>
</dbReference>
<evidence type="ECO:0008006" key="5">
    <source>
        <dbReference type="Google" id="ProtNLM"/>
    </source>
</evidence>
<feature type="region of interest" description="Disordered" evidence="2">
    <location>
        <begin position="253"/>
        <end position="312"/>
    </location>
</feature>
<dbReference type="PANTHER" id="PTHR12111">
    <property type="entry name" value="SPLICING FACTOR YJU2"/>
    <property type="match status" value="1"/>
</dbReference>
<dbReference type="GO" id="GO:0000398">
    <property type="term" value="P:mRNA splicing, via spliceosome"/>
    <property type="evidence" value="ECO:0007669"/>
    <property type="project" value="InterPro"/>
</dbReference>
<dbReference type="InterPro" id="IPR007590">
    <property type="entry name" value="Saf4/Yju2"/>
</dbReference>
<evidence type="ECO:0000256" key="2">
    <source>
        <dbReference type="SAM" id="MobiDB-lite"/>
    </source>
</evidence>
<reference evidence="3" key="1">
    <citation type="submission" date="2023-10" db="EMBL/GenBank/DDBJ databases">
        <title>Chromosome-level genome of the transformable northern wattle, Acacia crassicarpa.</title>
        <authorList>
            <person name="Massaro I."/>
            <person name="Sinha N.R."/>
            <person name="Poethig S."/>
            <person name="Leichty A.R."/>
        </authorList>
    </citation>
    <scope>NUCLEOTIDE SEQUENCE</scope>
    <source>
        <strain evidence="3">Acra3RX</strain>
        <tissue evidence="3">Leaf</tissue>
    </source>
</reference>
<feature type="region of interest" description="Disordered" evidence="2">
    <location>
        <begin position="193"/>
        <end position="217"/>
    </location>
</feature>
<accession>A0AAE1J840</accession>
<comment type="caution">
    <text evidence="3">The sequence shown here is derived from an EMBL/GenBank/DDBJ whole genome shotgun (WGS) entry which is preliminary data.</text>
</comment>
<sequence>MSSLAAARADNFYYPPEWDPSQGSLNKFHGQHALRERARKLDQGILIIRFEMPFNIWCGGCNSMIAKGVRFNAEKKQVGNYYSTKIWSFTMKSACCRHEIVIQTDPKNCEYVIISGAQKKTEDFDVEDAETLEFPADEERGKLADPFYRLEHQEKDLKKKKEAEPVLVRLQRLSDSRHSDDYSLNKSLRAQLRSQKKRVAEEEAASRRRGLGMRLLPSTEQDAAAAAKVKFSSKFDKNRRDKRALINAETIFSGASGSSMPNKRRMELESKRRKISAAAASNLLSGGFKPSSWSQSTTSTSRRKGASMSVRR</sequence>
<dbReference type="Proteomes" id="UP001293593">
    <property type="component" value="Unassembled WGS sequence"/>
</dbReference>
<protein>
    <recommendedName>
        <fullName evidence="5">Coiled-coil domain-containing protein</fullName>
    </recommendedName>
</protein>
<dbReference type="GO" id="GO:0005684">
    <property type="term" value="C:U2-type spliceosomal complex"/>
    <property type="evidence" value="ECO:0007669"/>
    <property type="project" value="TreeGrafter"/>
</dbReference>
<gene>
    <name evidence="3" type="ORF">QN277_029118</name>
</gene>
<evidence type="ECO:0000313" key="3">
    <source>
        <dbReference type="EMBL" id="KAK4263743.1"/>
    </source>
</evidence>
<dbReference type="Pfam" id="PF04502">
    <property type="entry name" value="Saf4_Yju2"/>
    <property type="match status" value="1"/>
</dbReference>
<comment type="similarity">
    <text evidence="1">Belongs to the CWC16 family.</text>
</comment>
<name>A0AAE1J840_9FABA</name>
<organism evidence="3 4">
    <name type="scientific">Acacia crassicarpa</name>
    <name type="common">northern wattle</name>
    <dbReference type="NCBI Taxonomy" id="499986"/>
    <lineage>
        <taxon>Eukaryota</taxon>
        <taxon>Viridiplantae</taxon>
        <taxon>Streptophyta</taxon>
        <taxon>Embryophyta</taxon>
        <taxon>Tracheophyta</taxon>
        <taxon>Spermatophyta</taxon>
        <taxon>Magnoliopsida</taxon>
        <taxon>eudicotyledons</taxon>
        <taxon>Gunneridae</taxon>
        <taxon>Pentapetalae</taxon>
        <taxon>rosids</taxon>
        <taxon>fabids</taxon>
        <taxon>Fabales</taxon>
        <taxon>Fabaceae</taxon>
        <taxon>Caesalpinioideae</taxon>
        <taxon>mimosoid clade</taxon>
        <taxon>Acacieae</taxon>
        <taxon>Acacia</taxon>
    </lineage>
</organism>
<evidence type="ECO:0000256" key="1">
    <source>
        <dbReference type="ARBA" id="ARBA00005595"/>
    </source>
</evidence>
<dbReference type="GO" id="GO:0071014">
    <property type="term" value="C:post-mRNA release spliceosomal complex"/>
    <property type="evidence" value="ECO:0007669"/>
    <property type="project" value="TreeGrafter"/>
</dbReference>